<dbReference type="InterPro" id="IPR029052">
    <property type="entry name" value="Metallo-depent_PP-like"/>
</dbReference>
<dbReference type="GO" id="GO:0061750">
    <property type="term" value="F:acid sphingomyelin phosphodiesterase activity"/>
    <property type="evidence" value="ECO:0007669"/>
    <property type="project" value="TreeGrafter"/>
</dbReference>
<reference evidence="5 7" key="2">
    <citation type="submission" date="2018-11" db="EMBL/GenBank/DDBJ databases">
        <authorList>
            <consortium name="Pathogen Informatics"/>
        </authorList>
    </citation>
    <scope>NUCLEOTIDE SEQUENCE [LARGE SCALE GENOMIC DNA]</scope>
</reference>
<dbReference type="InterPro" id="IPR041805">
    <property type="entry name" value="ASMase/PPN1_MPP"/>
</dbReference>
<evidence type="ECO:0000313" key="8">
    <source>
        <dbReference type="WBParaSite" id="DME_0000730801-mRNA-1"/>
    </source>
</evidence>
<evidence type="ECO:0000259" key="4">
    <source>
        <dbReference type="Pfam" id="PF00149"/>
    </source>
</evidence>
<dbReference type="SUPFAM" id="SSF56300">
    <property type="entry name" value="Metallo-dependent phosphatases"/>
    <property type="match status" value="1"/>
</dbReference>
<dbReference type="PANTHER" id="PTHR10340">
    <property type="entry name" value="SPHINGOMYELIN PHOSPHODIESTERASE"/>
    <property type="match status" value="1"/>
</dbReference>
<evidence type="ECO:0000313" key="6">
    <source>
        <dbReference type="Proteomes" id="UP000038040"/>
    </source>
</evidence>
<dbReference type="OrthoDB" id="5866636at2759"/>
<comment type="similarity">
    <text evidence="1">Belongs to the acid sphingomyelinase family.</text>
</comment>
<sequence>MDLKIKRILLSHLTHFIIQPFTIHFIGTKYPIYPMQKKKIRVLQLSDIHFDFSYTPGSLANCKEPLCCQKPIRFNDSSQIPAGYWGSPFSCDIPYWTVKEMFNHIRRTENDNFDYVLFAGDLMRHQDWTYTKQGHLALIENFTALLIEYFPNTPVLWTIGNHEGVPINKGSYSVQLSDGLRFISLNNGYCETTNFWMYLNQTDPDGALSWLVQELLRAEKDQNYVYILGHIPPGNADCLESWTRNYYKIINRFSNTIKAQFFGHVHVDIFTVFYENMDDSTSKPTAVLYSAPSVTTFKDLNPAYRIYEIENGSQYFYFFLSIYRERMVHNSIFRHQYNEK</sequence>
<dbReference type="GO" id="GO:0006685">
    <property type="term" value="P:sphingomyelin catabolic process"/>
    <property type="evidence" value="ECO:0007669"/>
    <property type="project" value="TreeGrafter"/>
</dbReference>
<dbReference type="GO" id="GO:0046513">
    <property type="term" value="P:ceramide biosynthetic process"/>
    <property type="evidence" value="ECO:0007669"/>
    <property type="project" value="TreeGrafter"/>
</dbReference>
<dbReference type="PANTHER" id="PTHR10340:SF34">
    <property type="entry name" value="SPHINGOMYELIN PHOSPHODIESTERASE"/>
    <property type="match status" value="1"/>
</dbReference>
<dbReference type="GO" id="GO:0005764">
    <property type="term" value="C:lysosome"/>
    <property type="evidence" value="ECO:0007669"/>
    <property type="project" value="TreeGrafter"/>
</dbReference>
<dbReference type="Proteomes" id="UP000038040">
    <property type="component" value="Unplaced"/>
</dbReference>
<evidence type="ECO:0000256" key="2">
    <source>
        <dbReference type="ARBA" id="ARBA00022801"/>
    </source>
</evidence>
<dbReference type="STRING" id="318479.A0A0N4UI88"/>
<keyword evidence="7" id="KW-1185">Reference proteome</keyword>
<evidence type="ECO:0000256" key="3">
    <source>
        <dbReference type="ARBA" id="ARBA00023180"/>
    </source>
</evidence>
<dbReference type="EMBL" id="UYYG01001197">
    <property type="protein sequence ID" value="VDN59971.1"/>
    <property type="molecule type" value="Genomic_DNA"/>
</dbReference>
<dbReference type="Gene3D" id="3.60.21.10">
    <property type="match status" value="1"/>
</dbReference>
<evidence type="ECO:0000313" key="5">
    <source>
        <dbReference type="EMBL" id="VDN59971.1"/>
    </source>
</evidence>
<dbReference type="WBParaSite" id="DME_0000730801-mRNA-1">
    <property type="protein sequence ID" value="DME_0000730801-mRNA-1"/>
    <property type="gene ID" value="DME_0000730801"/>
</dbReference>
<dbReference type="CDD" id="cd00842">
    <property type="entry name" value="MPP_ASMase"/>
    <property type="match status" value="1"/>
</dbReference>
<evidence type="ECO:0000256" key="1">
    <source>
        <dbReference type="ARBA" id="ARBA00008234"/>
    </source>
</evidence>
<reference evidence="8" key="1">
    <citation type="submission" date="2017-02" db="UniProtKB">
        <authorList>
            <consortium name="WormBaseParasite"/>
        </authorList>
    </citation>
    <scope>IDENTIFICATION</scope>
</reference>
<dbReference type="InterPro" id="IPR004843">
    <property type="entry name" value="Calcineurin-like_PHP"/>
</dbReference>
<name>A0A0N4UI88_DRAME</name>
<dbReference type="GO" id="GO:0005615">
    <property type="term" value="C:extracellular space"/>
    <property type="evidence" value="ECO:0007669"/>
    <property type="project" value="TreeGrafter"/>
</dbReference>
<proteinExistence type="inferred from homology"/>
<evidence type="ECO:0000313" key="7">
    <source>
        <dbReference type="Proteomes" id="UP000274756"/>
    </source>
</evidence>
<dbReference type="GO" id="GO:0016020">
    <property type="term" value="C:membrane"/>
    <property type="evidence" value="ECO:0007669"/>
    <property type="project" value="GOC"/>
</dbReference>
<dbReference type="AlphaFoldDB" id="A0A0N4UI88"/>
<keyword evidence="3" id="KW-0325">Glycoprotein</keyword>
<accession>A0A0N4UI88</accession>
<dbReference type="Pfam" id="PF00149">
    <property type="entry name" value="Metallophos"/>
    <property type="match status" value="1"/>
</dbReference>
<gene>
    <name evidence="5" type="ORF">DME_LOCUS9944</name>
</gene>
<organism evidence="6 8">
    <name type="scientific">Dracunculus medinensis</name>
    <name type="common">Guinea worm</name>
    <dbReference type="NCBI Taxonomy" id="318479"/>
    <lineage>
        <taxon>Eukaryota</taxon>
        <taxon>Metazoa</taxon>
        <taxon>Ecdysozoa</taxon>
        <taxon>Nematoda</taxon>
        <taxon>Chromadorea</taxon>
        <taxon>Rhabditida</taxon>
        <taxon>Spirurina</taxon>
        <taxon>Dracunculoidea</taxon>
        <taxon>Dracunculidae</taxon>
        <taxon>Dracunculus</taxon>
    </lineage>
</organism>
<keyword evidence="2" id="KW-0378">Hydrolase</keyword>
<protein>
    <submittedName>
        <fullName evidence="8">Metallophos domain-containing protein</fullName>
    </submittedName>
</protein>
<feature type="domain" description="Calcineurin-like phosphoesterase" evidence="4">
    <location>
        <begin position="40"/>
        <end position="267"/>
    </location>
</feature>
<dbReference type="Proteomes" id="UP000274756">
    <property type="component" value="Unassembled WGS sequence"/>
</dbReference>